<evidence type="ECO:0000313" key="2">
    <source>
        <dbReference type="Proteomes" id="UP000002417"/>
    </source>
</evidence>
<dbReference type="EMBL" id="CP000781">
    <property type="protein sequence ID" value="ABS65979.1"/>
    <property type="molecule type" value="Genomic_DNA"/>
</dbReference>
<sequence>MTGLIDIDEIFRHDVGNLPAERSLPWEETRDGVTVVVEPKPHWAEDMRAFRLDAREYCRYADWIAHGARARFFGHVDTSGDEVMMKARAMIAREIADGLWD</sequence>
<proteinExistence type="predicted"/>
<dbReference type="AlphaFoldDB" id="A7ID86"/>
<organism evidence="1 2">
    <name type="scientific">Xanthobacter autotrophicus (strain ATCC BAA-1158 / Py2)</name>
    <dbReference type="NCBI Taxonomy" id="78245"/>
    <lineage>
        <taxon>Bacteria</taxon>
        <taxon>Pseudomonadati</taxon>
        <taxon>Pseudomonadota</taxon>
        <taxon>Alphaproteobacteria</taxon>
        <taxon>Hyphomicrobiales</taxon>
        <taxon>Xanthobacteraceae</taxon>
        <taxon>Xanthobacter</taxon>
    </lineage>
</organism>
<dbReference type="KEGG" id="xau:Xaut_0727"/>
<gene>
    <name evidence="1" type="ordered locus">Xaut_0727</name>
</gene>
<accession>A7ID86</accession>
<dbReference type="Proteomes" id="UP000002417">
    <property type="component" value="Chromosome"/>
</dbReference>
<dbReference type="HOGENOM" id="CLU_2288818_0_0_5"/>
<dbReference type="eggNOG" id="ENOG5031YGV">
    <property type="taxonomic scope" value="Bacteria"/>
</dbReference>
<dbReference type="OrthoDB" id="7363631at2"/>
<reference evidence="1 2" key="1">
    <citation type="submission" date="2007-07" db="EMBL/GenBank/DDBJ databases">
        <title>Complete sequence of chromosome of Xanthobacter autotrophicus Py2.</title>
        <authorList>
            <consortium name="US DOE Joint Genome Institute"/>
            <person name="Copeland A."/>
            <person name="Lucas S."/>
            <person name="Lapidus A."/>
            <person name="Barry K."/>
            <person name="Glavina del Rio T."/>
            <person name="Hammon N."/>
            <person name="Israni S."/>
            <person name="Dalin E."/>
            <person name="Tice H."/>
            <person name="Pitluck S."/>
            <person name="Sims D."/>
            <person name="Brettin T."/>
            <person name="Bruce D."/>
            <person name="Detter J.C."/>
            <person name="Han C."/>
            <person name="Tapia R."/>
            <person name="Brainard J."/>
            <person name="Schmutz J."/>
            <person name="Larimer F."/>
            <person name="Land M."/>
            <person name="Hauser L."/>
            <person name="Kyrpides N."/>
            <person name="Kim E."/>
            <person name="Ensigns S.A."/>
            <person name="Richardson P."/>
        </authorList>
    </citation>
    <scope>NUCLEOTIDE SEQUENCE [LARGE SCALE GENOMIC DNA]</scope>
    <source>
        <strain evidence="2">ATCC BAA-1158 / Py2</strain>
    </source>
</reference>
<keyword evidence="2" id="KW-1185">Reference proteome</keyword>
<dbReference type="STRING" id="78245.Xaut_0727"/>
<name>A7ID86_XANP2</name>
<evidence type="ECO:0000313" key="1">
    <source>
        <dbReference type="EMBL" id="ABS65979.1"/>
    </source>
</evidence>
<protein>
    <submittedName>
        <fullName evidence="1">Uncharacterized protein</fullName>
    </submittedName>
</protein>